<keyword evidence="1 5" id="KW-0328">Glycosyltransferase</keyword>
<dbReference type="AlphaFoldDB" id="A0A921ICE0"/>
<dbReference type="InterPro" id="IPR001173">
    <property type="entry name" value="Glyco_trans_2-like"/>
</dbReference>
<dbReference type="CDD" id="cd00761">
    <property type="entry name" value="Glyco_tranf_GTA_type"/>
    <property type="match status" value="1"/>
</dbReference>
<dbReference type="EMBL" id="DYVK01000030">
    <property type="protein sequence ID" value="HJG15135.1"/>
    <property type="molecule type" value="Genomic_DNA"/>
</dbReference>
<evidence type="ECO:0000313" key="5">
    <source>
        <dbReference type="EMBL" id="MDN4834208.1"/>
    </source>
</evidence>
<dbReference type="EC" id="2.4.-.-" evidence="5"/>
<dbReference type="EMBL" id="JAUIQT010000001">
    <property type="protein sequence ID" value="MDN4834208.1"/>
    <property type="molecule type" value="Genomic_DNA"/>
</dbReference>
<dbReference type="InterPro" id="IPR029044">
    <property type="entry name" value="Nucleotide-diphossugar_trans"/>
</dbReference>
<dbReference type="Proteomes" id="UP000759256">
    <property type="component" value="Unassembled WGS sequence"/>
</dbReference>
<reference evidence="4" key="2">
    <citation type="submission" date="2021-09" db="EMBL/GenBank/DDBJ databases">
        <authorList>
            <person name="Gilroy R."/>
        </authorList>
    </citation>
    <scope>NUCLEOTIDE SEQUENCE</scope>
    <source>
        <strain evidence="4">CHK189-29639</strain>
    </source>
</reference>
<sequence length="307" mass="36720">MVAKVSIGVPVYNVEAYLRECLDSIMNQTFKDFEVIMVDDGSTDNSFDICQEYVARDNRFKLIHQENKGLAGARNTCLKYMHGEFITWVDSDDKVKPDYLEKLMQVQVETNAQIINCVYYYIRNEGDYYLDYTPVYPDLKRIELSGRNAIKMFLLDRYKTYTLWGTLVDSKLYKGWFCSQGVTFEDADNKFKLYLRTNKVVLVPEQLYGYRQRNSSIMKAATRKKTFSEELKLTKNLMHFIEKYTYYMEVANIDVEEEHLYIFEFIDVFFNSYRVGMIEKEEDKQQYFKYIGRYKEKLKRYWNMCGE</sequence>
<comment type="caution">
    <text evidence="4">The sequence shown here is derived from an EMBL/GenBank/DDBJ whole genome shotgun (WGS) entry which is preliminary data.</text>
</comment>
<evidence type="ECO:0000259" key="3">
    <source>
        <dbReference type="Pfam" id="PF00535"/>
    </source>
</evidence>
<evidence type="ECO:0000256" key="1">
    <source>
        <dbReference type="ARBA" id="ARBA00022676"/>
    </source>
</evidence>
<evidence type="ECO:0000256" key="2">
    <source>
        <dbReference type="ARBA" id="ARBA00022679"/>
    </source>
</evidence>
<keyword evidence="2 5" id="KW-0808">Transferase</keyword>
<reference evidence="4" key="1">
    <citation type="journal article" date="2021" name="PeerJ">
        <title>Extensive microbial diversity within the chicken gut microbiome revealed by metagenomics and culture.</title>
        <authorList>
            <person name="Gilroy R."/>
            <person name="Ravi A."/>
            <person name="Getino M."/>
            <person name="Pursley I."/>
            <person name="Horton D.L."/>
            <person name="Alikhan N.F."/>
            <person name="Baker D."/>
            <person name="Gharbi K."/>
            <person name="Hall N."/>
            <person name="Watson M."/>
            <person name="Adriaenssens E.M."/>
            <person name="Foster-Nyarko E."/>
            <person name="Jarju S."/>
            <person name="Secka A."/>
            <person name="Antonio M."/>
            <person name="Oren A."/>
            <person name="Chaudhuri R.R."/>
            <person name="La Ragione R."/>
            <person name="Hildebrand F."/>
            <person name="Pallen M.J."/>
        </authorList>
    </citation>
    <scope>NUCLEOTIDE SEQUENCE</scope>
    <source>
        <strain evidence="4">CHK189-29639</strain>
    </source>
</reference>
<dbReference type="GO" id="GO:0016757">
    <property type="term" value="F:glycosyltransferase activity"/>
    <property type="evidence" value="ECO:0007669"/>
    <property type="project" value="UniProtKB-KW"/>
</dbReference>
<feature type="domain" description="Glycosyltransferase 2-like" evidence="3">
    <location>
        <begin position="6"/>
        <end position="143"/>
    </location>
</feature>
<evidence type="ECO:0000313" key="6">
    <source>
        <dbReference type="Proteomes" id="UP000759256"/>
    </source>
</evidence>
<name>A0A921ICE0_9LACO</name>
<gene>
    <name evidence="4" type="ORF">K8V06_03205</name>
    <name evidence="5" type="ORF">QYC35_08430</name>
</gene>
<dbReference type="SUPFAM" id="SSF53448">
    <property type="entry name" value="Nucleotide-diphospho-sugar transferases"/>
    <property type="match status" value="1"/>
</dbReference>
<dbReference type="RefSeq" id="WP_087251305.1">
    <property type="nucleotide sequence ID" value="NZ_CP183830.1"/>
</dbReference>
<evidence type="ECO:0000313" key="4">
    <source>
        <dbReference type="EMBL" id="HJG15135.1"/>
    </source>
</evidence>
<dbReference type="PANTHER" id="PTHR22916">
    <property type="entry name" value="GLYCOSYLTRANSFERASE"/>
    <property type="match status" value="1"/>
</dbReference>
<proteinExistence type="predicted"/>
<protein>
    <submittedName>
        <fullName evidence="4 5">Glycosyltransferase</fullName>
        <ecNumber evidence="5">2.4.-.-</ecNumber>
    </submittedName>
</protein>
<dbReference type="Gene3D" id="3.90.550.10">
    <property type="entry name" value="Spore Coat Polysaccharide Biosynthesis Protein SpsA, Chain A"/>
    <property type="match status" value="1"/>
</dbReference>
<accession>A0A921ICE0</accession>
<dbReference type="Pfam" id="PF00535">
    <property type="entry name" value="Glycos_transf_2"/>
    <property type="match status" value="1"/>
</dbReference>
<reference evidence="5" key="3">
    <citation type="submission" date="2023-07" db="EMBL/GenBank/DDBJ databases">
        <title>Complete genome sequence of Ligilactobacillus salivarius SRCM217594 isolated from Gallus gallus domesticus feces.</title>
        <authorList>
            <person name="Yang H.-G."/>
            <person name="Ryu M.-S."/>
            <person name="Ha G.-S."/>
            <person name="Yang H.-J."/>
            <person name="Jeong D.-Y."/>
        </authorList>
    </citation>
    <scope>NUCLEOTIDE SEQUENCE</scope>
    <source>
        <strain evidence="5">SRCM217594</strain>
    </source>
</reference>
<dbReference type="Proteomes" id="UP001174888">
    <property type="component" value="Unassembled WGS sequence"/>
</dbReference>
<organism evidence="4 6">
    <name type="scientific">Ligilactobacillus salivarius</name>
    <dbReference type="NCBI Taxonomy" id="1624"/>
    <lineage>
        <taxon>Bacteria</taxon>
        <taxon>Bacillati</taxon>
        <taxon>Bacillota</taxon>
        <taxon>Bacilli</taxon>
        <taxon>Lactobacillales</taxon>
        <taxon>Lactobacillaceae</taxon>
        <taxon>Ligilactobacillus</taxon>
    </lineage>
</organism>
<dbReference type="PANTHER" id="PTHR22916:SF51">
    <property type="entry name" value="GLYCOSYLTRANSFERASE EPSH-RELATED"/>
    <property type="match status" value="1"/>
</dbReference>